<comment type="caution">
    <text evidence="3">The sequence shown here is derived from an EMBL/GenBank/DDBJ whole genome shotgun (WGS) entry which is preliminary data.</text>
</comment>
<feature type="region of interest" description="Disordered" evidence="1">
    <location>
        <begin position="495"/>
        <end position="567"/>
    </location>
</feature>
<organism evidence="3 4">
    <name type="scientific">Polarella glacialis</name>
    <name type="common">Dinoflagellate</name>
    <dbReference type="NCBI Taxonomy" id="89957"/>
    <lineage>
        <taxon>Eukaryota</taxon>
        <taxon>Sar</taxon>
        <taxon>Alveolata</taxon>
        <taxon>Dinophyceae</taxon>
        <taxon>Suessiales</taxon>
        <taxon>Suessiaceae</taxon>
        <taxon>Polarella</taxon>
    </lineage>
</organism>
<protein>
    <recommendedName>
        <fullName evidence="2">Peptidase S74 domain-containing protein</fullName>
    </recommendedName>
</protein>
<dbReference type="Pfam" id="PF13884">
    <property type="entry name" value="Peptidase_S74"/>
    <property type="match status" value="1"/>
</dbReference>
<name>A0A813GSY0_POLGL</name>
<proteinExistence type="predicted"/>
<dbReference type="AlphaFoldDB" id="A0A813GSY0"/>
<gene>
    <name evidence="3" type="ORF">PGLA1383_LOCUS42816</name>
</gene>
<reference evidence="3" key="1">
    <citation type="submission" date="2021-02" db="EMBL/GenBank/DDBJ databases">
        <authorList>
            <person name="Dougan E. K."/>
            <person name="Rhodes N."/>
            <person name="Thang M."/>
            <person name="Chan C."/>
        </authorList>
    </citation>
    <scope>NUCLEOTIDE SEQUENCE</scope>
</reference>
<dbReference type="PROSITE" id="PS51688">
    <property type="entry name" value="ICA"/>
    <property type="match status" value="1"/>
</dbReference>
<sequence>AIIADSGEFKNGCFRLIAVSAGSSYSKDLDITTGTTSACSNTRCPQCFEMKTSGPLALTLLNCHKSDFALMFSMTSNTLEKYNFINVGQHWATVTDGTNTYDVPPQGKAGSNMECYCSFGGLLSCDSTMSPMLRVGTDTALVDSDQCALLNSVSLTTIALDKEQDGAICNFRFCPNCFLFQSTSAAMDMTITNCGYMGKKDLSAEMTVFRFSNIGTNMVSISDGVNIWSLSPRSSGPSFAECTCTANLLYCSLPSISTVASPSPAVAGFPYDVRVGAQTTAGKLQFTNANTYIVHTSTNLLEVYMNTVRSLSFKNTGGTLHGTWSTDSATVSSDARLKRDIEPLGQTMSRLRRSSSKNNKNNNNNNSNNNNDKSLEEPPPIAESDEEDTMQWLLASLRPVSYTLINEKLGGGRRFGFIAQDLEKVLPEMVTQPTEAGDPKRVYMLDLIAVLTFGDLEALRQKVRDVLGEDAEAQEDLIVELSGRNLRSMLAELGHEVSKPKKSETGAKEITTARPEEGQAEPEASLETSHHVSPFMAAVSGPRESVGEDEVLRQEGQKNSKSRVPKDLVVSVDPEQTDDFLNICAWCGETRRLPFDLRSDFVCEDAGLSCRASSRAQVTASTGDEQPELFPNACAWCGETRHLPFALGDEFICRDVALECNESSAHRQACISVNVCAFCGCERHLPFDFGMDGFVCDFAGFECDYSTEEAKQRRDWMIEEVSDALGGETF</sequence>
<feature type="region of interest" description="Disordered" evidence="1">
    <location>
        <begin position="336"/>
        <end position="387"/>
    </location>
</feature>
<feature type="compositionally biased region" description="Basic and acidic residues" evidence="1">
    <location>
        <begin position="495"/>
        <end position="507"/>
    </location>
</feature>
<evidence type="ECO:0000259" key="2">
    <source>
        <dbReference type="PROSITE" id="PS51688"/>
    </source>
</evidence>
<evidence type="ECO:0000313" key="3">
    <source>
        <dbReference type="EMBL" id="CAE8625838.1"/>
    </source>
</evidence>
<dbReference type="EMBL" id="CAJNNV010028813">
    <property type="protein sequence ID" value="CAE8625838.1"/>
    <property type="molecule type" value="Genomic_DNA"/>
</dbReference>
<dbReference type="InterPro" id="IPR030392">
    <property type="entry name" value="S74_ICA"/>
</dbReference>
<evidence type="ECO:0000256" key="1">
    <source>
        <dbReference type="SAM" id="MobiDB-lite"/>
    </source>
</evidence>
<dbReference type="OrthoDB" id="439296at2759"/>
<accession>A0A813GSY0</accession>
<feature type="compositionally biased region" description="Low complexity" evidence="1">
    <location>
        <begin position="356"/>
        <end position="371"/>
    </location>
</feature>
<feature type="domain" description="Peptidase S74" evidence="2">
    <location>
        <begin position="333"/>
        <end position="497"/>
    </location>
</feature>
<dbReference type="Proteomes" id="UP000654075">
    <property type="component" value="Unassembled WGS sequence"/>
</dbReference>
<keyword evidence="4" id="KW-1185">Reference proteome</keyword>
<feature type="non-terminal residue" evidence="3">
    <location>
        <position position="730"/>
    </location>
</feature>
<feature type="non-terminal residue" evidence="3">
    <location>
        <position position="1"/>
    </location>
</feature>
<evidence type="ECO:0000313" key="4">
    <source>
        <dbReference type="Proteomes" id="UP000654075"/>
    </source>
</evidence>